<sequence length="150" mass="17677">MKDVMLADTPIEEREQILRDSCDKIVEKSYTRKFSTNETNEKRIEFANVSIQIKELENKLIEIRADYKGRIKPLVERMEKILEELKAGGEWVTGECYQFLDADEGKTALYDPNGYKIEERDMRPEERQRTMFQGIRENMKVQMSKTGTDN</sequence>
<evidence type="ECO:0000313" key="2">
    <source>
        <dbReference type="Proteomes" id="UP000766986"/>
    </source>
</evidence>
<dbReference type="EMBL" id="JACLYZ010000006">
    <property type="protein sequence ID" value="MBM6734421.1"/>
    <property type="molecule type" value="Genomic_DNA"/>
</dbReference>
<reference evidence="1 2" key="1">
    <citation type="journal article" date="2021" name="Sci. Rep.">
        <title>The distribution of antibiotic resistance genes in chicken gut microbiota commensals.</title>
        <authorList>
            <person name="Juricova H."/>
            <person name="Matiasovicova J."/>
            <person name="Kubasova T."/>
            <person name="Cejkova D."/>
            <person name="Rychlik I."/>
        </authorList>
    </citation>
    <scope>NUCLEOTIDE SEQUENCE [LARGE SCALE GENOMIC DNA]</scope>
    <source>
        <strain evidence="1 2">An772</strain>
    </source>
</reference>
<name>A0ABS2DYH1_9BACT</name>
<keyword evidence="2" id="KW-1185">Reference proteome</keyword>
<evidence type="ECO:0000313" key="1">
    <source>
        <dbReference type="EMBL" id="MBM6734421.1"/>
    </source>
</evidence>
<protein>
    <submittedName>
        <fullName evidence="1">Uncharacterized protein</fullName>
    </submittedName>
</protein>
<gene>
    <name evidence="1" type="ORF">H7U35_04145</name>
</gene>
<organism evidence="1 2">
    <name type="scientific">Mediterranea massiliensis</name>
    <dbReference type="NCBI Taxonomy" id="1841865"/>
    <lineage>
        <taxon>Bacteria</taxon>
        <taxon>Pseudomonadati</taxon>
        <taxon>Bacteroidota</taxon>
        <taxon>Bacteroidia</taxon>
        <taxon>Bacteroidales</taxon>
        <taxon>Bacteroidaceae</taxon>
        <taxon>Mediterranea</taxon>
    </lineage>
</organism>
<accession>A0ABS2DYH1</accession>
<proteinExistence type="predicted"/>
<comment type="caution">
    <text evidence="1">The sequence shown here is derived from an EMBL/GenBank/DDBJ whole genome shotgun (WGS) entry which is preliminary data.</text>
</comment>
<dbReference type="Proteomes" id="UP000766986">
    <property type="component" value="Unassembled WGS sequence"/>
</dbReference>